<dbReference type="Gene3D" id="3.40.50.300">
    <property type="entry name" value="P-loop containing nucleotide triphosphate hydrolases"/>
    <property type="match status" value="1"/>
</dbReference>
<dbReference type="Pfam" id="PF13166">
    <property type="entry name" value="AAA_13"/>
    <property type="match status" value="1"/>
</dbReference>
<dbReference type="RefSeq" id="WP_209142316.1">
    <property type="nucleotide sequence ID" value="NZ_JAGHKP010000001.1"/>
</dbReference>
<evidence type="ECO:0000313" key="2">
    <source>
        <dbReference type="EMBL" id="MBO9150757.1"/>
    </source>
</evidence>
<protein>
    <submittedName>
        <fullName evidence="2">AAA family ATPase</fullName>
    </submittedName>
</protein>
<dbReference type="InterPro" id="IPR026866">
    <property type="entry name" value="CR006_AAA"/>
</dbReference>
<dbReference type="PANTHER" id="PTHR32114">
    <property type="entry name" value="ABC TRANSPORTER ABCH.3"/>
    <property type="match status" value="1"/>
</dbReference>
<evidence type="ECO:0000313" key="3">
    <source>
        <dbReference type="Proteomes" id="UP000679126"/>
    </source>
</evidence>
<proteinExistence type="predicted"/>
<dbReference type="Proteomes" id="UP000679126">
    <property type="component" value="Unassembled WGS sequence"/>
</dbReference>
<accession>A0ABS3Y7V6</accession>
<dbReference type="SUPFAM" id="SSF52540">
    <property type="entry name" value="P-loop containing nucleoside triphosphate hydrolases"/>
    <property type="match status" value="1"/>
</dbReference>
<reference evidence="3" key="1">
    <citation type="submission" date="2021-03" db="EMBL/GenBank/DDBJ databases">
        <title>Assistant Professor.</title>
        <authorList>
            <person name="Huq M.A."/>
        </authorList>
    </citation>
    <scope>NUCLEOTIDE SEQUENCE [LARGE SCALE GENOMIC DNA]</scope>
    <source>
        <strain evidence="3">MAH-28</strain>
    </source>
</reference>
<dbReference type="PANTHER" id="PTHR32114:SF2">
    <property type="entry name" value="ABC TRANSPORTER ABCH.3"/>
    <property type="match status" value="1"/>
</dbReference>
<feature type="domain" description="Protein CR006 P-loop" evidence="1">
    <location>
        <begin position="18"/>
        <end position="732"/>
    </location>
</feature>
<keyword evidence="3" id="KW-1185">Reference proteome</keyword>
<evidence type="ECO:0000259" key="1">
    <source>
        <dbReference type="Pfam" id="PF13166"/>
    </source>
</evidence>
<name>A0ABS3Y7V6_9BACT</name>
<comment type="caution">
    <text evidence="2">The sequence shown here is derived from an EMBL/GenBank/DDBJ whole genome shotgun (WGS) entry which is preliminary data.</text>
</comment>
<organism evidence="2 3">
    <name type="scientific">Chitinophaga chungangae</name>
    <dbReference type="NCBI Taxonomy" id="2821488"/>
    <lineage>
        <taxon>Bacteria</taxon>
        <taxon>Pseudomonadati</taxon>
        <taxon>Bacteroidota</taxon>
        <taxon>Chitinophagia</taxon>
        <taxon>Chitinophagales</taxon>
        <taxon>Chitinophagaceae</taxon>
        <taxon>Chitinophaga</taxon>
    </lineage>
</organism>
<dbReference type="InterPro" id="IPR027417">
    <property type="entry name" value="P-loop_NTPase"/>
</dbReference>
<sequence length="763" mass="88340">MIQKIVSIKNFGVYTNYAWPTTLKEFQARNLIYGPNYSGKTTLSRIFTSLKNRELHSGFKDAEFTLICDGKSIKHSELDNIDFRVEVFNSEYIKENLSWEQNEKLNAILFDVGENVKLREEIEENRRKIEVVNGGKVDLGKIGHLKNDVDSFVELTGTKFTAEAKRIKNDLFDSSIEFTKSHLSKIVPDVINNLELYIILSESEVQSLRKASIAKNSKSELEPKKSQLKIPGLYHEVKNILNKSPEKTEVEDLVSSQEDIYRWVKQGVHIHSTKDKCQFCDSTLDAERLKRLNAFFSNAAAKVKTEIGDTRTKINSLIIEIENYAFPYSVQDFTDSLQSDVATVKDKYKDISSKGIKYLHYLLTELERKEGENLFVSIDAKEYDDEAQSAISGWADELNSLITNHNLIVTNFSTQQNEAREKYKKHLVAKFLKENDYLDAKVKSDRANNWIKRYKCYVEKVLKKNQELESQLKSIAAGKEQLNFYIQKFLNKKNISIEVTPDDKFKLVRGKKVADHLSEGEKTAISFAYFLVSLESLHRNNELKNTIVFIDDPISSLDSNHISHVYSVINSFFFRQNLDPENPNAYVECCRQLFISTHNFEFYGFLKQSNRIRGNNKRIAYYFIHRKGADESEIQDLPKALSAYKSEYIYLFDIIYRYYADGCLPTDERVILIPNAVRRFLEIYTSFKLPDSTEEIDSRLKKLLGEPNSLKLLHHFSHFTNFDKISHHDEMLMNLPDALAEFVELLEKDQMHYESLKKAIGVS</sequence>
<gene>
    <name evidence="2" type="ORF">J7I43_00945</name>
</gene>
<dbReference type="EMBL" id="JAGHKP010000001">
    <property type="protein sequence ID" value="MBO9150757.1"/>
    <property type="molecule type" value="Genomic_DNA"/>
</dbReference>